<dbReference type="EMBL" id="HG684132">
    <property type="protein sequence ID" value="CDJ32393.1"/>
    <property type="molecule type" value="Genomic_DNA"/>
</dbReference>
<evidence type="ECO:0000313" key="3">
    <source>
        <dbReference type="Proteomes" id="UP000030744"/>
    </source>
</evidence>
<reference evidence="2" key="2">
    <citation type="submission" date="2013-10" db="EMBL/GenBank/DDBJ databases">
        <authorList>
            <person name="Aslett M."/>
        </authorList>
    </citation>
    <scope>NUCLEOTIDE SEQUENCE [LARGE SCALE GENOMIC DNA]</scope>
    <source>
        <strain evidence="2">Houghton</strain>
    </source>
</reference>
<proteinExistence type="predicted"/>
<dbReference type="PANTHER" id="PTHR47204">
    <property type="entry name" value="OS02G0168900 PROTEIN"/>
    <property type="match status" value="1"/>
</dbReference>
<dbReference type="Proteomes" id="UP000030744">
    <property type="component" value="Unassembled WGS sequence"/>
</dbReference>
<dbReference type="GeneID" id="25376195"/>
<dbReference type="AlphaFoldDB" id="U6KA95"/>
<feature type="compositionally biased region" description="Low complexity" evidence="1">
    <location>
        <begin position="85"/>
        <end position="94"/>
    </location>
</feature>
<keyword evidence="3" id="KW-1185">Reference proteome</keyword>
<accession>U6KA95</accession>
<feature type="region of interest" description="Disordered" evidence="1">
    <location>
        <begin position="80"/>
        <end position="118"/>
    </location>
</feature>
<dbReference type="GO" id="GO:0032299">
    <property type="term" value="C:ribonuclease H2 complex"/>
    <property type="evidence" value="ECO:0007669"/>
    <property type="project" value="InterPro"/>
</dbReference>
<dbReference type="GO" id="GO:0006401">
    <property type="term" value="P:RNA catabolic process"/>
    <property type="evidence" value="ECO:0007669"/>
    <property type="project" value="InterPro"/>
</dbReference>
<dbReference type="VEuPathDB" id="ToxoDB:EMH_0012320"/>
<dbReference type="RefSeq" id="XP_013354958.1">
    <property type="nucleotide sequence ID" value="XM_013499504.1"/>
</dbReference>
<organism evidence="2 3">
    <name type="scientific">Eimeria mitis</name>
    <dbReference type="NCBI Taxonomy" id="44415"/>
    <lineage>
        <taxon>Eukaryota</taxon>
        <taxon>Sar</taxon>
        <taxon>Alveolata</taxon>
        <taxon>Apicomplexa</taxon>
        <taxon>Conoidasida</taxon>
        <taxon>Coccidia</taxon>
        <taxon>Eucoccidiorida</taxon>
        <taxon>Eimeriorina</taxon>
        <taxon>Eimeriidae</taxon>
        <taxon>Eimeria</taxon>
    </lineage>
</organism>
<feature type="compositionally biased region" description="Low complexity" evidence="1">
    <location>
        <begin position="102"/>
        <end position="118"/>
    </location>
</feature>
<dbReference type="Gene3D" id="2.40.128.680">
    <property type="match status" value="1"/>
</dbReference>
<protein>
    <submittedName>
        <fullName evidence="2">Uncharacterized protein</fullName>
    </submittedName>
</protein>
<dbReference type="OrthoDB" id="6222486at2759"/>
<dbReference type="InterPro" id="IPR013924">
    <property type="entry name" value="RNase_H2_suC"/>
</dbReference>
<dbReference type="PANTHER" id="PTHR47204:SF1">
    <property type="entry name" value="RIBONUCLEASE H2 SUBUNIT C"/>
    <property type="match status" value="1"/>
</dbReference>
<reference evidence="2" key="1">
    <citation type="submission" date="2013-10" db="EMBL/GenBank/DDBJ databases">
        <title>Genomic analysis of the causative agents of coccidiosis in chickens.</title>
        <authorList>
            <person name="Reid A.J."/>
            <person name="Blake D."/>
            <person name="Billington K."/>
            <person name="Browne H."/>
            <person name="Dunn M."/>
            <person name="Hung S."/>
            <person name="Kawahara F."/>
            <person name="Miranda-Saavedra D."/>
            <person name="Mourier T."/>
            <person name="Nagra H."/>
            <person name="Otto T.D."/>
            <person name="Rawlings N."/>
            <person name="Sanchez A."/>
            <person name="Sanders M."/>
            <person name="Subramaniam C."/>
            <person name="Tay Y."/>
            <person name="Dear P."/>
            <person name="Doerig C."/>
            <person name="Gruber A."/>
            <person name="Parkinson J."/>
            <person name="Shirley M."/>
            <person name="Wan K.L."/>
            <person name="Berriman M."/>
            <person name="Tomley F."/>
            <person name="Pain A."/>
        </authorList>
    </citation>
    <scope>NUCLEOTIDE SEQUENCE [LARGE SCALE GENOMIC DNA]</scope>
    <source>
        <strain evidence="2">Houghton</strain>
    </source>
</reference>
<sequence>MFADAVENGLADISLSCPSEPASSLGEGAGVDGCSSEGIHERGSELLLSALERLEGVHLLPCHIKYTGFASVAERFQPRQVRPPAAAGVSAEVGEAAEEAAAETAEGETAAGEATEGGDAAGLEVLLHGRWLKGKEERLAPADSSAASGALQGFVMATQETTCCLGELRKSFTADSAAAAAVAASTPDQDCVVTEEIPSTVTALRPLAEFNKLCYWQQDREPTSADDIPQSLFFLRAMAALHDYEEELKE</sequence>
<dbReference type="Pfam" id="PF08615">
    <property type="entry name" value="RNase_H2_suC"/>
    <property type="match status" value="1"/>
</dbReference>
<gene>
    <name evidence="2" type="ORF">EMH_0012320</name>
</gene>
<name>U6KA95_9EIME</name>
<evidence type="ECO:0000256" key="1">
    <source>
        <dbReference type="SAM" id="MobiDB-lite"/>
    </source>
</evidence>
<evidence type="ECO:0000313" key="2">
    <source>
        <dbReference type="EMBL" id="CDJ32393.1"/>
    </source>
</evidence>